<reference evidence="6 7" key="1">
    <citation type="submission" date="2018-01" db="EMBL/GenBank/DDBJ databases">
        <title>A novel member of the phylum Bacteroidetes isolated from glacier ice.</title>
        <authorList>
            <person name="Liu Q."/>
            <person name="Xin Y.-H."/>
        </authorList>
    </citation>
    <scope>NUCLEOTIDE SEQUENCE [LARGE SCALE GENOMIC DNA]</scope>
    <source>
        <strain evidence="6 7">RB1R16</strain>
    </source>
</reference>
<evidence type="ECO:0000313" key="7">
    <source>
        <dbReference type="Proteomes" id="UP000239872"/>
    </source>
</evidence>
<dbReference type="GO" id="GO:0008446">
    <property type="term" value="F:GDP-mannose 4,6-dehydratase activity"/>
    <property type="evidence" value="ECO:0007669"/>
    <property type="project" value="UniProtKB-EC"/>
</dbReference>
<dbReference type="RefSeq" id="WP_105039150.1">
    <property type="nucleotide sequence ID" value="NZ_PPSL01000003.1"/>
</dbReference>
<dbReference type="OrthoDB" id="643791at2"/>
<gene>
    <name evidence="6" type="ORF">CJD36_010615</name>
</gene>
<dbReference type="Gene3D" id="3.90.25.10">
    <property type="entry name" value="UDP-galactose 4-epimerase, domain 1"/>
    <property type="match status" value="1"/>
</dbReference>
<dbReference type="EMBL" id="PPSL01000003">
    <property type="protein sequence ID" value="PQJ10422.1"/>
    <property type="molecule type" value="Genomic_DNA"/>
</dbReference>
<dbReference type="Pfam" id="PF16363">
    <property type="entry name" value="GDP_Man_Dehyd"/>
    <property type="match status" value="1"/>
</dbReference>
<dbReference type="PANTHER" id="PTHR43715">
    <property type="entry name" value="GDP-MANNOSE 4,6-DEHYDRATASE"/>
    <property type="match status" value="1"/>
</dbReference>
<keyword evidence="7" id="KW-1185">Reference proteome</keyword>
<dbReference type="InterPro" id="IPR016040">
    <property type="entry name" value="NAD(P)-bd_dom"/>
</dbReference>
<feature type="domain" description="NAD(P)-binding" evidence="5">
    <location>
        <begin position="4"/>
        <end position="286"/>
    </location>
</feature>
<comment type="cofactor">
    <cofactor evidence="1">
        <name>NADP(+)</name>
        <dbReference type="ChEBI" id="CHEBI:58349"/>
    </cofactor>
</comment>
<comment type="similarity">
    <text evidence="2">Belongs to the NAD(P)-dependent epimerase/dehydratase family. GDP-mannose 4,6-dehydratase subfamily.</text>
</comment>
<keyword evidence="4" id="KW-0456">Lyase</keyword>
<dbReference type="PANTHER" id="PTHR43715:SF1">
    <property type="entry name" value="GDP-MANNOSE 4,6 DEHYDRATASE"/>
    <property type="match status" value="1"/>
</dbReference>
<evidence type="ECO:0000256" key="4">
    <source>
        <dbReference type="ARBA" id="ARBA00023239"/>
    </source>
</evidence>
<sequence>MVALIFGANGQDGYYLDGLLRAKGIEVVGVSRSGNWAHGDVSNFADVEALVRTHTPDYIFHLAANSTTRHDVLFENHATISTGAFNVLEAVRQHAPACKVFLSGSGLQFKNVGLPIKETDEFEASSPYSVSRIQSVYAARYYRSLGVRAYVGYFFNHESPRRPERHMSKKIACAALRIGNGSTEQIEIGDITVKKEWAFAGDIVAGIWALVQQDNIFEATIGSGLAYSIEDWLVACFAIAGKRWQDHVTIKSGFKAEYDTLVSDPSTLISLGWKPEVSFSSLAKMMMQ</sequence>
<evidence type="ECO:0000256" key="2">
    <source>
        <dbReference type="ARBA" id="ARBA00009263"/>
    </source>
</evidence>
<evidence type="ECO:0000256" key="3">
    <source>
        <dbReference type="ARBA" id="ARBA00011989"/>
    </source>
</evidence>
<dbReference type="Gene3D" id="3.40.50.720">
    <property type="entry name" value="NAD(P)-binding Rossmann-like Domain"/>
    <property type="match status" value="1"/>
</dbReference>
<evidence type="ECO:0000256" key="1">
    <source>
        <dbReference type="ARBA" id="ARBA00001937"/>
    </source>
</evidence>
<organism evidence="6 7">
    <name type="scientific">Flavipsychrobacter stenotrophus</name>
    <dbReference type="NCBI Taxonomy" id="2077091"/>
    <lineage>
        <taxon>Bacteria</taxon>
        <taxon>Pseudomonadati</taxon>
        <taxon>Bacteroidota</taxon>
        <taxon>Chitinophagia</taxon>
        <taxon>Chitinophagales</taxon>
        <taxon>Chitinophagaceae</taxon>
        <taxon>Flavipsychrobacter</taxon>
    </lineage>
</organism>
<evidence type="ECO:0000313" key="6">
    <source>
        <dbReference type="EMBL" id="PQJ10422.1"/>
    </source>
</evidence>
<dbReference type="EC" id="4.2.1.47" evidence="3"/>
<comment type="caution">
    <text evidence="6">The sequence shown here is derived from an EMBL/GenBank/DDBJ whole genome shotgun (WGS) entry which is preliminary data.</text>
</comment>
<name>A0A2S7SU21_9BACT</name>
<protein>
    <recommendedName>
        <fullName evidence="3">GDP-mannose 4,6-dehydratase</fullName>
        <ecNumber evidence="3">4.2.1.47</ecNumber>
    </recommendedName>
</protein>
<proteinExistence type="inferred from homology"/>
<dbReference type="InterPro" id="IPR036291">
    <property type="entry name" value="NAD(P)-bd_dom_sf"/>
</dbReference>
<evidence type="ECO:0000259" key="5">
    <source>
        <dbReference type="Pfam" id="PF16363"/>
    </source>
</evidence>
<dbReference type="SUPFAM" id="SSF51735">
    <property type="entry name" value="NAD(P)-binding Rossmann-fold domains"/>
    <property type="match status" value="1"/>
</dbReference>
<accession>A0A2S7SU21</accession>
<dbReference type="Proteomes" id="UP000239872">
    <property type="component" value="Unassembled WGS sequence"/>
</dbReference>
<dbReference type="InterPro" id="IPR006368">
    <property type="entry name" value="GDP_Man_deHydtase"/>
</dbReference>
<dbReference type="AlphaFoldDB" id="A0A2S7SU21"/>
<dbReference type="GO" id="GO:0042351">
    <property type="term" value="P:'de novo' GDP-L-fucose biosynthetic process"/>
    <property type="evidence" value="ECO:0007669"/>
    <property type="project" value="TreeGrafter"/>
</dbReference>